<dbReference type="PANTHER" id="PTHR30160:SF15">
    <property type="entry name" value="GLYCOSYLTRANSFERASE HI_0523-RELATED"/>
    <property type="match status" value="1"/>
</dbReference>
<dbReference type="PANTHER" id="PTHR30160">
    <property type="entry name" value="TETRAACYLDISACCHARIDE 4'-KINASE-RELATED"/>
    <property type="match status" value="1"/>
</dbReference>
<dbReference type="CDD" id="cd03789">
    <property type="entry name" value="GT9_LPS_heptosyltransferase"/>
    <property type="match status" value="1"/>
</dbReference>
<evidence type="ECO:0000313" key="3">
    <source>
        <dbReference type="EMBL" id="VEJ16943.1"/>
    </source>
</evidence>
<accession>A0A3S5BRY7</accession>
<dbReference type="AlphaFoldDB" id="A0A3S5BRY7"/>
<organism evidence="3 4">
    <name type="scientific">Actinobacillus pleuropneumoniae</name>
    <name type="common">Haemophilus pleuropneumoniae</name>
    <dbReference type="NCBI Taxonomy" id="715"/>
    <lineage>
        <taxon>Bacteria</taxon>
        <taxon>Pseudomonadati</taxon>
        <taxon>Pseudomonadota</taxon>
        <taxon>Gammaproteobacteria</taxon>
        <taxon>Pasteurellales</taxon>
        <taxon>Pasteurellaceae</taxon>
        <taxon>Actinobacillus</taxon>
    </lineage>
</organism>
<evidence type="ECO:0000313" key="4">
    <source>
        <dbReference type="Proteomes" id="UP000275510"/>
    </source>
</evidence>
<dbReference type="InterPro" id="IPR051199">
    <property type="entry name" value="LPS_LOS_Heptosyltrfase"/>
</dbReference>
<reference evidence="3 4" key="1">
    <citation type="submission" date="2018-12" db="EMBL/GenBank/DDBJ databases">
        <authorList>
            <consortium name="Pathogen Informatics"/>
        </authorList>
    </citation>
    <scope>NUCLEOTIDE SEQUENCE [LARGE SCALE GENOMIC DNA]</scope>
    <source>
        <strain evidence="3 4">NCTC10976</strain>
    </source>
</reference>
<sequence>MSKLTLKQKLRRIRLKLGKLLLDKKVASNTLEAIPKKILFLRQDGKIGDYIASSFVFREIKKQSPTTHIGVVCSRNNAYLFEHSPYIDQLYFVRTKNIGDYLACGKQLAKEQYDVVIDPTVTLRNRDLLFLRTINAKAYIGYDKLDYKIFTASVQNERQHFAQIYKQALELAGFTDIDTQYDVPKDENSARAIKNYLSENRIRHFIALNLFGAGSARRFCDEKVTELLTYLNKISVKPILLLTFPEVTPKLKQIASRFENVFVYENTQTVFDTIELIRHSDVLISPDTSTVHIASGLSKKIIGFYSSDEQNFIHWHPNNKAETHILRFKQSVNDLDFNRIQPEWLN</sequence>
<keyword evidence="1" id="KW-0328">Glycosyltransferase</keyword>
<gene>
    <name evidence="3" type="ORF">NCTC10976_01047</name>
</gene>
<dbReference type="Proteomes" id="UP000275510">
    <property type="component" value="Chromosome"/>
</dbReference>
<dbReference type="RefSeq" id="WP_043993181.1">
    <property type="nucleotide sequence ID" value="NZ_CBDBSX010000090.1"/>
</dbReference>
<dbReference type="GO" id="GO:0009244">
    <property type="term" value="P:lipopolysaccharide core region biosynthetic process"/>
    <property type="evidence" value="ECO:0007669"/>
    <property type="project" value="TreeGrafter"/>
</dbReference>
<dbReference type="EMBL" id="LR134515">
    <property type="protein sequence ID" value="VEJ16943.1"/>
    <property type="molecule type" value="Genomic_DNA"/>
</dbReference>
<evidence type="ECO:0000256" key="1">
    <source>
        <dbReference type="ARBA" id="ARBA00022676"/>
    </source>
</evidence>
<dbReference type="GO" id="GO:0005829">
    <property type="term" value="C:cytosol"/>
    <property type="evidence" value="ECO:0007669"/>
    <property type="project" value="TreeGrafter"/>
</dbReference>
<dbReference type="Pfam" id="PF01075">
    <property type="entry name" value="Glyco_transf_9"/>
    <property type="match status" value="1"/>
</dbReference>
<dbReference type="GO" id="GO:0008713">
    <property type="term" value="F:ADP-heptose-lipopolysaccharide heptosyltransferase activity"/>
    <property type="evidence" value="ECO:0007669"/>
    <property type="project" value="TreeGrafter"/>
</dbReference>
<dbReference type="InterPro" id="IPR002201">
    <property type="entry name" value="Glyco_trans_9"/>
</dbReference>
<dbReference type="SUPFAM" id="SSF53756">
    <property type="entry name" value="UDP-Glycosyltransferase/glycogen phosphorylase"/>
    <property type="match status" value="1"/>
</dbReference>
<protein>
    <submittedName>
        <fullName evidence="3">Putative D-glycero-D-manno-heptosyltransferase</fullName>
    </submittedName>
</protein>
<name>A0A3S5BRY7_ACTPL</name>
<keyword evidence="2 3" id="KW-0808">Transferase</keyword>
<evidence type="ECO:0000256" key="2">
    <source>
        <dbReference type="ARBA" id="ARBA00022679"/>
    </source>
</evidence>
<dbReference type="Gene3D" id="3.40.50.2000">
    <property type="entry name" value="Glycogen Phosphorylase B"/>
    <property type="match status" value="2"/>
</dbReference>
<proteinExistence type="predicted"/>